<evidence type="ECO:0000313" key="6">
    <source>
        <dbReference type="EMBL" id="PCI24324.1"/>
    </source>
</evidence>
<sequence>MKINKSQTLREWLQEQPFTLTMSSGFFSFFAHCGMLSALEDEDLLPQKVTGSSAGALVGSCWAAGMDTERLQTELFRLRKEDFWDPAFGWGLLKGERFREIIRQMSPVERLEDCTLPVYLSAYDGFKKTTRIFKKGILCDVLYASCAVPFLFQPIRIEGRLYWDGGIKDRPGLGGIPVGERVFYHHIASRSPWRKKDSAALKVPKRANLASLVIQDLPRVSPNQMQIGPLAFKRARSATQWALNQPLPNQLSITVES</sequence>
<evidence type="ECO:0000256" key="3">
    <source>
        <dbReference type="ARBA" id="ARBA00023098"/>
    </source>
</evidence>
<dbReference type="Pfam" id="PF01734">
    <property type="entry name" value="Patatin"/>
    <property type="match status" value="1"/>
</dbReference>
<dbReference type="PANTHER" id="PTHR14226">
    <property type="entry name" value="NEUROPATHY TARGET ESTERASE/SWISS CHEESE D.MELANOGASTER"/>
    <property type="match status" value="1"/>
</dbReference>
<evidence type="ECO:0000256" key="2">
    <source>
        <dbReference type="ARBA" id="ARBA00022963"/>
    </source>
</evidence>
<dbReference type="PANTHER" id="PTHR14226:SF29">
    <property type="entry name" value="NEUROPATHY TARGET ESTERASE SWS"/>
    <property type="match status" value="1"/>
</dbReference>
<evidence type="ECO:0000256" key="1">
    <source>
        <dbReference type="ARBA" id="ARBA00022801"/>
    </source>
</evidence>
<reference evidence="7" key="1">
    <citation type="submission" date="2017-08" db="EMBL/GenBank/DDBJ databases">
        <title>A dynamic microbial community with high functional redundancy inhabits the cold, oxic subseafloor aquifer.</title>
        <authorList>
            <person name="Tully B.J."/>
            <person name="Wheat C.G."/>
            <person name="Glazer B.T."/>
            <person name="Huber J.A."/>
        </authorList>
    </citation>
    <scope>NUCLEOTIDE SEQUENCE [LARGE SCALE GENOMIC DNA]</scope>
</reference>
<feature type="active site" description="Proton acceptor" evidence="4">
    <location>
        <position position="164"/>
    </location>
</feature>
<dbReference type="PROSITE" id="PS51635">
    <property type="entry name" value="PNPLA"/>
    <property type="match status" value="1"/>
</dbReference>
<dbReference type="InterPro" id="IPR050301">
    <property type="entry name" value="NTE"/>
</dbReference>
<keyword evidence="3 4" id="KW-0443">Lipid metabolism</keyword>
<proteinExistence type="predicted"/>
<dbReference type="EMBL" id="NVSR01000124">
    <property type="protein sequence ID" value="PCI24324.1"/>
    <property type="molecule type" value="Genomic_DNA"/>
</dbReference>
<evidence type="ECO:0000256" key="4">
    <source>
        <dbReference type="PROSITE-ProRule" id="PRU01161"/>
    </source>
</evidence>
<dbReference type="GO" id="GO:0016787">
    <property type="term" value="F:hydrolase activity"/>
    <property type="evidence" value="ECO:0007669"/>
    <property type="project" value="UniProtKB-UniRule"/>
</dbReference>
<gene>
    <name evidence="6" type="ORF">COB67_11700</name>
</gene>
<dbReference type="InterPro" id="IPR002641">
    <property type="entry name" value="PNPLA_dom"/>
</dbReference>
<evidence type="ECO:0000313" key="7">
    <source>
        <dbReference type="Proteomes" id="UP000218113"/>
    </source>
</evidence>
<dbReference type="GO" id="GO:0016042">
    <property type="term" value="P:lipid catabolic process"/>
    <property type="evidence" value="ECO:0007669"/>
    <property type="project" value="UniProtKB-UniRule"/>
</dbReference>
<dbReference type="SUPFAM" id="SSF52151">
    <property type="entry name" value="FabD/lysophospholipase-like"/>
    <property type="match status" value="1"/>
</dbReference>
<comment type="caution">
    <text evidence="4">Lacks conserved residue(s) required for the propagation of feature annotation.</text>
</comment>
<name>A0A2A4ST55_9DELT</name>
<keyword evidence="1 4" id="KW-0378">Hydrolase</keyword>
<feature type="short sequence motif" description="GXSXG" evidence="4">
    <location>
        <begin position="51"/>
        <end position="55"/>
    </location>
</feature>
<dbReference type="AlphaFoldDB" id="A0A2A4ST55"/>
<keyword evidence="2 4" id="KW-0442">Lipid degradation</keyword>
<evidence type="ECO:0000259" key="5">
    <source>
        <dbReference type="PROSITE" id="PS51635"/>
    </source>
</evidence>
<dbReference type="InterPro" id="IPR016035">
    <property type="entry name" value="Acyl_Trfase/lysoPLipase"/>
</dbReference>
<accession>A0A2A4ST55</accession>
<dbReference type="Gene3D" id="3.40.1090.10">
    <property type="entry name" value="Cytosolic phospholipase A2 catalytic domain"/>
    <property type="match status" value="2"/>
</dbReference>
<dbReference type="Proteomes" id="UP000218113">
    <property type="component" value="Unassembled WGS sequence"/>
</dbReference>
<comment type="caution">
    <text evidence="6">The sequence shown here is derived from an EMBL/GenBank/DDBJ whole genome shotgun (WGS) entry which is preliminary data.</text>
</comment>
<feature type="domain" description="PNPLA" evidence="5">
    <location>
        <begin position="20"/>
        <end position="182"/>
    </location>
</feature>
<feature type="short sequence motif" description="DGA/G" evidence="4">
    <location>
        <begin position="164"/>
        <end position="166"/>
    </location>
</feature>
<protein>
    <submittedName>
        <fullName evidence="6">Patatin</fullName>
    </submittedName>
</protein>
<organism evidence="6 7">
    <name type="scientific">SAR324 cluster bacterium</name>
    <dbReference type="NCBI Taxonomy" id="2024889"/>
    <lineage>
        <taxon>Bacteria</taxon>
        <taxon>Deltaproteobacteria</taxon>
        <taxon>SAR324 cluster</taxon>
    </lineage>
</organism>
<feature type="active site" description="Nucleophile" evidence="4">
    <location>
        <position position="53"/>
    </location>
</feature>